<feature type="transmembrane region" description="Helical" evidence="2">
    <location>
        <begin position="172"/>
        <end position="197"/>
    </location>
</feature>
<feature type="transmembrane region" description="Helical" evidence="2">
    <location>
        <begin position="270"/>
        <end position="292"/>
    </location>
</feature>
<keyword evidence="2" id="KW-0812">Transmembrane</keyword>
<keyword evidence="2" id="KW-1133">Transmembrane helix</keyword>
<keyword evidence="2" id="KW-0472">Membrane</keyword>
<gene>
    <name evidence="4" type="ORF">SISSUDRAFT_566920</name>
</gene>
<dbReference type="Pfam" id="PF20153">
    <property type="entry name" value="DUF6535"/>
    <property type="match status" value="1"/>
</dbReference>
<evidence type="ECO:0000256" key="1">
    <source>
        <dbReference type="SAM" id="MobiDB-lite"/>
    </source>
</evidence>
<evidence type="ECO:0000313" key="4">
    <source>
        <dbReference type="EMBL" id="KZT32240.1"/>
    </source>
</evidence>
<protein>
    <recommendedName>
        <fullName evidence="3">DUF6535 domain-containing protein</fullName>
    </recommendedName>
</protein>
<keyword evidence="5" id="KW-1185">Reference proteome</keyword>
<proteinExistence type="predicted"/>
<accession>A0A165XJ16</accession>
<dbReference type="InterPro" id="IPR045338">
    <property type="entry name" value="DUF6535"/>
</dbReference>
<feature type="transmembrane region" description="Helical" evidence="2">
    <location>
        <begin position="232"/>
        <end position="258"/>
    </location>
</feature>
<name>A0A165XJ16_9AGAM</name>
<dbReference type="OrthoDB" id="3219854at2759"/>
<feature type="domain" description="DUF6535" evidence="3">
    <location>
        <begin position="102"/>
        <end position="260"/>
    </location>
</feature>
<dbReference type="STRING" id="1314776.A0A165XJ16"/>
<sequence>MSHPLPFSSTNHSSISSDLASSLPIVDSKPPETPKETHIAPSGDLAPMFGQLLVLMREQNKMIADQGKTLKDQSTMLETLKTDALKNDQPFEKRSLRDRLTWGMLRKEASSKTKEKVDEWKELMQLSLVFMAIFLTVVTAFIAPVIQLFTSMSPTPTTDSSSKMPTPLLPPLSTQLVALFFYLALIIGILNAVLCVLGMQWASRLLAIPVGKDDLERTLAHEKRRALAEGKLLPLMGVLFWTLLLSIGLFIIGLLIQLWALSFSSTKPSFVLVVGAAISTGLSILILGVILATTYHAAITENSPFESPLSAAMRPALQWFQFRNREKQADPKKSAALEDQVQSEVELTVDDLVKAKENDADSMKAFKTYVRLVLNTSDSEVLERAVSSFEFGEWCGIGDGLLKVFHAVRERFLATDTSFRVKETVNQQLVYCRQWSGWRNGLHGWREDLNANTITRWCSDQCKILAGQSHNLHQQFFPSWVFFQSLEPNNSDLRGDAGHDSYEGTVARVLSSFDRKEELGDREDILSSAIIECRSLLYDGRLSEVTNILSYGSRSSILRSLLQNPSLTWGLMDDLVTSITQGNEVVVLEEMAPFFSDLPDMEPVHGNLLVMEFLGALIPSLPPTFVVPQSFNLAPVCALFLRHSQVLGGARSRHIGTLLYYLDHGGFELLPSLDAVHEFFEVCLTQSSLRVEQNNITFNRAQTYLTEYHEAFTALPEPTQQDYDDLVNAILAYKDDRTSGDMQALFADTVKECDSLSREGNEAAVKNILSRVDDLPLLEILIQTQRLRSPGLRDQRFRNRSLQQPKSLRTRFAFHIFPRSLVSQSKAMNAHIFKM</sequence>
<feature type="transmembrane region" description="Helical" evidence="2">
    <location>
        <begin position="126"/>
        <end position="152"/>
    </location>
</feature>
<dbReference type="Proteomes" id="UP000076798">
    <property type="component" value="Unassembled WGS sequence"/>
</dbReference>
<feature type="compositionally biased region" description="Basic and acidic residues" evidence="1">
    <location>
        <begin position="29"/>
        <end position="38"/>
    </location>
</feature>
<feature type="region of interest" description="Disordered" evidence="1">
    <location>
        <begin position="1"/>
        <end position="41"/>
    </location>
</feature>
<dbReference type="AlphaFoldDB" id="A0A165XJ16"/>
<evidence type="ECO:0000259" key="3">
    <source>
        <dbReference type="Pfam" id="PF20153"/>
    </source>
</evidence>
<reference evidence="4 5" key="1">
    <citation type="journal article" date="2016" name="Mol. Biol. Evol.">
        <title>Comparative Genomics of Early-Diverging Mushroom-Forming Fungi Provides Insights into the Origins of Lignocellulose Decay Capabilities.</title>
        <authorList>
            <person name="Nagy L.G."/>
            <person name="Riley R."/>
            <person name="Tritt A."/>
            <person name="Adam C."/>
            <person name="Daum C."/>
            <person name="Floudas D."/>
            <person name="Sun H."/>
            <person name="Yadav J.S."/>
            <person name="Pangilinan J."/>
            <person name="Larsson K.H."/>
            <person name="Matsuura K."/>
            <person name="Barry K."/>
            <person name="Labutti K."/>
            <person name="Kuo R."/>
            <person name="Ohm R.A."/>
            <person name="Bhattacharya S.S."/>
            <person name="Shirouzu T."/>
            <person name="Yoshinaga Y."/>
            <person name="Martin F.M."/>
            <person name="Grigoriev I.V."/>
            <person name="Hibbett D.S."/>
        </authorList>
    </citation>
    <scope>NUCLEOTIDE SEQUENCE [LARGE SCALE GENOMIC DNA]</scope>
    <source>
        <strain evidence="4 5">HHB10207 ss-3</strain>
    </source>
</reference>
<dbReference type="EMBL" id="KV428364">
    <property type="protein sequence ID" value="KZT32240.1"/>
    <property type="molecule type" value="Genomic_DNA"/>
</dbReference>
<organism evidence="4 5">
    <name type="scientific">Sistotremastrum suecicum HHB10207 ss-3</name>
    <dbReference type="NCBI Taxonomy" id="1314776"/>
    <lineage>
        <taxon>Eukaryota</taxon>
        <taxon>Fungi</taxon>
        <taxon>Dikarya</taxon>
        <taxon>Basidiomycota</taxon>
        <taxon>Agaricomycotina</taxon>
        <taxon>Agaricomycetes</taxon>
        <taxon>Sistotremastrales</taxon>
        <taxon>Sistotremastraceae</taxon>
        <taxon>Sistotremastrum</taxon>
    </lineage>
</organism>
<evidence type="ECO:0000256" key="2">
    <source>
        <dbReference type="SAM" id="Phobius"/>
    </source>
</evidence>
<evidence type="ECO:0000313" key="5">
    <source>
        <dbReference type="Proteomes" id="UP000076798"/>
    </source>
</evidence>
<feature type="compositionally biased region" description="Low complexity" evidence="1">
    <location>
        <begin position="13"/>
        <end position="22"/>
    </location>
</feature>